<evidence type="ECO:0000313" key="2">
    <source>
        <dbReference type="EMBL" id="MCU6744564.1"/>
    </source>
</evidence>
<protein>
    <submittedName>
        <fullName evidence="2">DUF6142 family protein</fullName>
    </submittedName>
</protein>
<organism evidence="2 3">
    <name type="scientific">Suilimivivens aceti</name>
    <dbReference type="NCBI Taxonomy" id="2981774"/>
    <lineage>
        <taxon>Bacteria</taxon>
        <taxon>Bacillati</taxon>
        <taxon>Bacillota</taxon>
        <taxon>Clostridia</taxon>
        <taxon>Lachnospirales</taxon>
        <taxon>Lachnospiraceae</taxon>
        <taxon>Suilimivivens</taxon>
    </lineage>
</organism>
<comment type="caution">
    <text evidence="2">The sequence shown here is derived from an EMBL/GenBank/DDBJ whole genome shotgun (WGS) entry which is preliminary data.</text>
</comment>
<accession>A0ABT2T443</accession>
<keyword evidence="1" id="KW-0472">Membrane</keyword>
<feature type="transmembrane region" description="Helical" evidence="1">
    <location>
        <begin position="65"/>
        <end position="84"/>
    </location>
</feature>
<dbReference type="RefSeq" id="WP_262574647.1">
    <property type="nucleotide sequence ID" value="NZ_JAOQKJ010000006.1"/>
</dbReference>
<keyword evidence="1" id="KW-1133">Transmembrane helix</keyword>
<keyword evidence="3" id="KW-1185">Reference proteome</keyword>
<evidence type="ECO:0000313" key="3">
    <source>
        <dbReference type="Proteomes" id="UP001652432"/>
    </source>
</evidence>
<proteinExistence type="predicted"/>
<feature type="transmembrane region" description="Helical" evidence="1">
    <location>
        <begin position="96"/>
        <end position="119"/>
    </location>
</feature>
<feature type="transmembrane region" description="Helical" evidence="1">
    <location>
        <begin position="34"/>
        <end position="53"/>
    </location>
</feature>
<dbReference type="Pfam" id="PF19639">
    <property type="entry name" value="DUF6142"/>
    <property type="match status" value="1"/>
</dbReference>
<keyword evidence="1" id="KW-0812">Transmembrane</keyword>
<gene>
    <name evidence="2" type="ORF">OCV77_08650</name>
</gene>
<name>A0ABT2T443_9FIRM</name>
<dbReference type="InterPro" id="IPR046140">
    <property type="entry name" value="DUF6142"/>
</dbReference>
<sequence length="122" mass="13297">MSQDTHGELMLQKGTHMGFRGYIFTNKKHPEKGIMSFILGILSLGTYIMAVYLSYQGKGVSSARYGAAGVLASVFMTVGLILGIMSLREKETFKLFPVLGMIVNVLAFFALSLILYAGAYVS</sequence>
<dbReference type="EMBL" id="JAOQKJ010000006">
    <property type="protein sequence ID" value="MCU6744564.1"/>
    <property type="molecule type" value="Genomic_DNA"/>
</dbReference>
<reference evidence="2 3" key="1">
    <citation type="journal article" date="2021" name="ISME Commun">
        <title>Automated analysis of genomic sequences facilitates high-throughput and comprehensive description of bacteria.</title>
        <authorList>
            <person name="Hitch T.C.A."/>
        </authorList>
    </citation>
    <scope>NUCLEOTIDE SEQUENCE [LARGE SCALE GENOMIC DNA]</scope>
    <source>
        <strain evidence="2 3">Sanger_18</strain>
    </source>
</reference>
<evidence type="ECO:0000256" key="1">
    <source>
        <dbReference type="SAM" id="Phobius"/>
    </source>
</evidence>
<dbReference type="Proteomes" id="UP001652432">
    <property type="component" value="Unassembled WGS sequence"/>
</dbReference>